<dbReference type="STRING" id="1424659.SAMN05216368_10254"/>
<evidence type="ECO:0000313" key="5">
    <source>
        <dbReference type="Proteomes" id="UP000298252"/>
    </source>
</evidence>
<sequence>MIDNDLSRAVTNTQAAATAAVAAFNASTSPEQPEGLQTSFTTTARATAAASATSYATWQGVSEQRHINYRLWVQSPDGQRYCDWAPRASLLSQAIAARDEAILAAWRFDASQVISPAEQEAFAASQAGTTTLRSKRSRSIRRGGIALMLLSPVVWVFAYFFVLLTGGEVSMQAILPVAWLLLGAGVVFAGARMARPLPTDDSDLTAGFANRVALLGFDPLTEPARLPRLWTEDPKVGERLDQFMRDSYTNFPTPSELPALRIPDVRSGRTEASIQVRAVLEQFAATDALNRL</sequence>
<reference evidence="3 5" key="2">
    <citation type="submission" date="2019-03" db="EMBL/GenBank/DDBJ databases">
        <title>Genomics of glacier-inhabiting Cryobacterium strains.</title>
        <authorList>
            <person name="Liu Q."/>
            <person name="Xin Y.-H."/>
        </authorList>
    </citation>
    <scope>NUCLEOTIDE SEQUENCE [LARGE SCALE GENOMIC DNA]</scope>
    <source>
        <strain evidence="3 5">Hh8</strain>
    </source>
</reference>
<dbReference type="RefSeq" id="WP_092338918.1">
    <property type="nucleotide sequence ID" value="NZ_FNIB01000002.1"/>
</dbReference>
<dbReference type="EMBL" id="SOFD01000009">
    <property type="protein sequence ID" value="TFB81210.1"/>
    <property type="molecule type" value="Genomic_DNA"/>
</dbReference>
<keyword evidence="1" id="KW-0472">Membrane</keyword>
<proteinExistence type="predicted"/>
<protein>
    <submittedName>
        <fullName evidence="2">Uncharacterized protein</fullName>
    </submittedName>
</protein>
<evidence type="ECO:0000313" key="3">
    <source>
        <dbReference type="EMBL" id="TFB81210.1"/>
    </source>
</evidence>
<keyword evidence="5" id="KW-1185">Reference proteome</keyword>
<dbReference type="Proteomes" id="UP000298252">
    <property type="component" value="Unassembled WGS sequence"/>
</dbReference>
<feature type="transmembrane region" description="Helical" evidence="1">
    <location>
        <begin position="143"/>
        <end position="164"/>
    </location>
</feature>
<evidence type="ECO:0000313" key="4">
    <source>
        <dbReference type="Proteomes" id="UP000199639"/>
    </source>
</evidence>
<evidence type="ECO:0000256" key="1">
    <source>
        <dbReference type="SAM" id="Phobius"/>
    </source>
</evidence>
<organism evidence="2 4">
    <name type="scientific">Cryobacterium flavum</name>
    <dbReference type="NCBI Taxonomy" id="1424659"/>
    <lineage>
        <taxon>Bacteria</taxon>
        <taxon>Bacillati</taxon>
        <taxon>Actinomycetota</taxon>
        <taxon>Actinomycetes</taxon>
        <taxon>Micrococcales</taxon>
        <taxon>Microbacteriaceae</taxon>
        <taxon>Cryobacterium</taxon>
    </lineage>
</organism>
<accession>A0A4R8VG34</accession>
<evidence type="ECO:0000313" key="2">
    <source>
        <dbReference type="EMBL" id="SDM70479.1"/>
    </source>
</evidence>
<dbReference type="EMBL" id="FNIB01000002">
    <property type="protein sequence ID" value="SDM70479.1"/>
    <property type="molecule type" value="Genomic_DNA"/>
</dbReference>
<dbReference type="Proteomes" id="UP000199639">
    <property type="component" value="Unassembled WGS sequence"/>
</dbReference>
<keyword evidence="1" id="KW-1133">Transmembrane helix</keyword>
<feature type="transmembrane region" description="Helical" evidence="1">
    <location>
        <begin position="170"/>
        <end position="191"/>
    </location>
</feature>
<keyword evidence="1" id="KW-0812">Transmembrane</keyword>
<dbReference type="AlphaFoldDB" id="A0A4R8VG34"/>
<name>A0A4R8VG34_9MICO</name>
<gene>
    <name evidence="3" type="ORF">E3O21_05020</name>
    <name evidence="2" type="ORF">SAMN05216368_10254</name>
</gene>
<reference evidence="2 4" key="1">
    <citation type="submission" date="2016-10" db="EMBL/GenBank/DDBJ databases">
        <authorList>
            <person name="Varghese N."/>
            <person name="Submissions S."/>
        </authorList>
    </citation>
    <scope>NUCLEOTIDE SEQUENCE [LARGE SCALE GENOMIC DNA]</scope>
    <source>
        <strain evidence="2 4">CGMCC 1.11215</strain>
    </source>
</reference>